<keyword evidence="1" id="KW-1015">Disulfide bond</keyword>
<dbReference type="AlphaFoldDB" id="A0A1Y2HW75"/>
<evidence type="ECO:0000256" key="4">
    <source>
        <dbReference type="PROSITE-ProRule" id="PRU00276"/>
    </source>
</evidence>
<gene>
    <name evidence="7" type="ORF">BCR44DRAFT_1282717</name>
</gene>
<keyword evidence="4" id="KW-0479">Metal-binding</keyword>
<dbReference type="InterPro" id="IPR001762">
    <property type="entry name" value="Disintegrin_dom"/>
</dbReference>
<dbReference type="STRING" id="765915.A0A1Y2HW75"/>
<evidence type="ECO:0000256" key="2">
    <source>
        <dbReference type="ARBA" id="ARBA00056552"/>
    </source>
</evidence>
<dbReference type="GO" id="GO:0006508">
    <property type="term" value="P:proteolysis"/>
    <property type="evidence" value="ECO:0007669"/>
    <property type="project" value="InterPro"/>
</dbReference>
<dbReference type="InterPro" id="IPR036436">
    <property type="entry name" value="Disintegrin_dom_sf"/>
</dbReference>
<keyword evidence="8" id="KW-1185">Reference proteome</keyword>
<dbReference type="OrthoDB" id="5951731at2759"/>
<dbReference type="EMBL" id="MCFL01000007">
    <property type="protein sequence ID" value="ORZ38848.1"/>
    <property type="molecule type" value="Genomic_DNA"/>
</dbReference>
<dbReference type="GO" id="GO:0046872">
    <property type="term" value="F:metal ion binding"/>
    <property type="evidence" value="ECO:0007669"/>
    <property type="project" value="UniProtKB-KW"/>
</dbReference>
<evidence type="ECO:0000256" key="3">
    <source>
        <dbReference type="ARBA" id="ARBA00074021"/>
    </source>
</evidence>
<dbReference type="SUPFAM" id="SSF57552">
    <property type="entry name" value="Blood coagulation inhibitor (disintegrin)"/>
    <property type="match status" value="1"/>
</dbReference>
<feature type="domain" description="Disintegrin" evidence="5">
    <location>
        <begin position="309"/>
        <end position="399"/>
    </location>
</feature>
<evidence type="ECO:0000313" key="7">
    <source>
        <dbReference type="EMBL" id="ORZ38848.1"/>
    </source>
</evidence>
<accession>A0A1Y2HW75</accession>
<feature type="active site" evidence="4">
    <location>
        <position position="222"/>
    </location>
</feature>
<evidence type="ECO:0000313" key="8">
    <source>
        <dbReference type="Proteomes" id="UP000193411"/>
    </source>
</evidence>
<evidence type="ECO:0000256" key="1">
    <source>
        <dbReference type="ARBA" id="ARBA00023157"/>
    </source>
</evidence>
<dbReference type="SUPFAM" id="SSF55486">
    <property type="entry name" value="Metalloproteases ('zincins'), catalytic domain"/>
    <property type="match status" value="1"/>
</dbReference>
<evidence type="ECO:0000259" key="5">
    <source>
        <dbReference type="PROSITE" id="PS50214"/>
    </source>
</evidence>
<dbReference type="InterPro" id="IPR001590">
    <property type="entry name" value="Peptidase_M12B"/>
</dbReference>
<dbReference type="GO" id="GO:0004222">
    <property type="term" value="F:metalloendopeptidase activity"/>
    <property type="evidence" value="ECO:0007669"/>
    <property type="project" value="InterPro"/>
</dbReference>
<dbReference type="Pfam" id="PF00200">
    <property type="entry name" value="Disintegrin"/>
    <property type="match status" value="1"/>
</dbReference>
<keyword evidence="4" id="KW-0862">Zinc</keyword>
<dbReference type="PROSITE" id="PS50214">
    <property type="entry name" value="DISINTEGRIN_2"/>
    <property type="match status" value="1"/>
</dbReference>
<dbReference type="PANTHER" id="PTHR11905:SF159">
    <property type="entry name" value="ADAM METALLOPROTEASE"/>
    <property type="match status" value="1"/>
</dbReference>
<comment type="function">
    <text evidence="2">Probable zinc protease.</text>
</comment>
<dbReference type="PROSITE" id="PS50215">
    <property type="entry name" value="ADAM_MEPRO"/>
    <property type="match status" value="1"/>
</dbReference>
<protein>
    <recommendedName>
        <fullName evidence="3">Disintegrin and metalloproteinase domain-containing protein B</fullName>
    </recommendedName>
</protein>
<evidence type="ECO:0000259" key="6">
    <source>
        <dbReference type="PROSITE" id="PS50215"/>
    </source>
</evidence>
<dbReference type="FunFam" id="4.10.70.10:FF:000003">
    <property type="entry name" value="Disintegrin and metalloproteinase domain-containing protein 17"/>
    <property type="match status" value="1"/>
</dbReference>
<reference evidence="7 8" key="1">
    <citation type="submission" date="2016-07" db="EMBL/GenBank/DDBJ databases">
        <title>Pervasive Adenine N6-methylation of Active Genes in Fungi.</title>
        <authorList>
            <consortium name="DOE Joint Genome Institute"/>
            <person name="Mondo S.J."/>
            <person name="Dannebaum R.O."/>
            <person name="Kuo R.C."/>
            <person name="Labutti K."/>
            <person name="Haridas S."/>
            <person name="Kuo A."/>
            <person name="Salamov A."/>
            <person name="Ahrendt S.R."/>
            <person name="Lipzen A."/>
            <person name="Sullivan W."/>
            <person name="Andreopoulos W.B."/>
            <person name="Clum A."/>
            <person name="Lindquist E."/>
            <person name="Daum C."/>
            <person name="Ramamoorthy G.K."/>
            <person name="Gryganskyi A."/>
            <person name="Culley D."/>
            <person name="Magnuson J.K."/>
            <person name="James T.Y."/>
            <person name="O'Malley M.A."/>
            <person name="Stajich J.E."/>
            <person name="Spatafora J.W."/>
            <person name="Visel A."/>
            <person name="Grigoriev I.V."/>
        </authorList>
    </citation>
    <scope>NUCLEOTIDE SEQUENCE [LARGE SCALE GENOMIC DNA]</scope>
    <source>
        <strain evidence="7 8">PL171</strain>
    </source>
</reference>
<feature type="binding site" evidence="4">
    <location>
        <position position="221"/>
    </location>
    <ligand>
        <name>Zn(2+)</name>
        <dbReference type="ChEBI" id="CHEBI:29105"/>
        <note>catalytic</note>
    </ligand>
</feature>
<feature type="binding site" evidence="4">
    <location>
        <position position="225"/>
    </location>
    <ligand>
        <name>Zn(2+)</name>
        <dbReference type="ChEBI" id="CHEBI:29105"/>
        <note>catalytic</note>
    </ligand>
</feature>
<dbReference type="InterPro" id="IPR024079">
    <property type="entry name" value="MetalloPept_cat_dom_sf"/>
</dbReference>
<proteinExistence type="predicted"/>
<dbReference type="Proteomes" id="UP000193411">
    <property type="component" value="Unassembled WGS sequence"/>
</dbReference>
<comment type="caution">
    <text evidence="4">Lacks conserved residue(s) required for the propagation of feature annotation.</text>
</comment>
<comment type="caution">
    <text evidence="7">The sequence shown here is derived from an EMBL/GenBank/DDBJ whole genome shotgun (WGS) entry which is preliminary data.</text>
</comment>
<dbReference type="Gene3D" id="4.10.70.10">
    <property type="entry name" value="Disintegrin domain"/>
    <property type="match status" value="1"/>
</dbReference>
<dbReference type="Pfam" id="PF13688">
    <property type="entry name" value="Reprolysin_5"/>
    <property type="match status" value="1"/>
</dbReference>
<dbReference type="Gene3D" id="3.40.390.10">
    <property type="entry name" value="Collagenase (Catalytic Domain)"/>
    <property type="match status" value="1"/>
</dbReference>
<name>A0A1Y2HW75_9FUNG</name>
<sequence>MYQSSDRTRPDSNATNYVCGSDSLPTVSRDLLLHADPLTSLQSHSPFQMLMRRQTAPRGCPTSKKIVYTGVALDCTYITKHGSVQAARERALSNFLSVSNLFSKQFNMQIGVLDVVAFPQCNDTSSPAFNVPCSPAFDMGDRLSAFSQWRGTRQDGAGLWHLYTACSSGSTIGLAWLNMVCNSRAFSQAAADGSTEYVSGTGVTASPPSLPPDGEWLITAHEIGHNMGGRHDCTPNTDCSSGGSNLGCCSCAAAAGGACNACSTSFVMNPVTRVDSPQFSPCSANEICSRYGVLGTCFADPGTRPVVSISQCGNGIVEDGEQCDCGGRDGCANNACCNTNCTLKAGATCDDKSDECCRSCQIVSNSTRTMCRPSRGECDRPEFCDGTSKLCPKDEFAPNGNTCQLTGEGVVGNVTTGTCASGQCTTRDQQCILRSQVAGVNATDIDEIMGECPNLFTGQCKLFCRSNVFGCRPLSGSFLDGTPCGKSAIPDCVAPFLNP</sequence>
<dbReference type="PANTHER" id="PTHR11905">
    <property type="entry name" value="ADAM A DISINTEGRIN AND METALLOPROTEASE DOMAIN"/>
    <property type="match status" value="1"/>
</dbReference>
<feature type="binding site" evidence="4">
    <location>
        <position position="231"/>
    </location>
    <ligand>
        <name>Zn(2+)</name>
        <dbReference type="ChEBI" id="CHEBI:29105"/>
        <note>catalytic</note>
    </ligand>
</feature>
<dbReference type="SMART" id="SM00050">
    <property type="entry name" value="DISIN"/>
    <property type="match status" value="1"/>
</dbReference>
<organism evidence="7 8">
    <name type="scientific">Catenaria anguillulae PL171</name>
    <dbReference type="NCBI Taxonomy" id="765915"/>
    <lineage>
        <taxon>Eukaryota</taxon>
        <taxon>Fungi</taxon>
        <taxon>Fungi incertae sedis</taxon>
        <taxon>Blastocladiomycota</taxon>
        <taxon>Blastocladiomycetes</taxon>
        <taxon>Blastocladiales</taxon>
        <taxon>Catenariaceae</taxon>
        <taxon>Catenaria</taxon>
    </lineage>
</organism>
<feature type="domain" description="Peptidase M12B" evidence="6">
    <location>
        <begin position="65"/>
        <end position="287"/>
    </location>
</feature>